<dbReference type="EMBL" id="CAKOFQ010007035">
    <property type="protein sequence ID" value="CAH1988040.1"/>
    <property type="molecule type" value="Genomic_DNA"/>
</dbReference>
<keyword evidence="1" id="KW-0732">Signal</keyword>
<evidence type="ECO:0000313" key="3">
    <source>
        <dbReference type="Proteomes" id="UP001152888"/>
    </source>
</evidence>
<dbReference type="Proteomes" id="UP001152888">
    <property type="component" value="Unassembled WGS sequence"/>
</dbReference>
<evidence type="ECO:0000313" key="2">
    <source>
        <dbReference type="EMBL" id="CAH1988040.1"/>
    </source>
</evidence>
<feature type="chain" id="PRO_5040494293" description="Secreted protein" evidence="1">
    <location>
        <begin position="19"/>
        <end position="66"/>
    </location>
</feature>
<evidence type="ECO:0008006" key="4">
    <source>
        <dbReference type="Google" id="ProtNLM"/>
    </source>
</evidence>
<reference evidence="2" key="1">
    <citation type="submission" date="2022-03" db="EMBL/GenBank/DDBJ databases">
        <authorList>
            <person name="Sayadi A."/>
        </authorList>
    </citation>
    <scope>NUCLEOTIDE SEQUENCE</scope>
</reference>
<feature type="signal peptide" evidence="1">
    <location>
        <begin position="1"/>
        <end position="18"/>
    </location>
</feature>
<name>A0A9P0LBL8_ACAOB</name>
<accession>A0A9P0LBL8</accession>
<sequence length="66" mass="7441">MLINLCVITVICTKSVFSVPRGPACKLKESLLATTLSKSKKEAETAIQLWLRRASDRNTYQMNKKL</sequence>
<gene>
    <name evidence="2" type="ORF">ACAOBT_LOCUS18243</name>
</gene>
<comment type="caution">
    <text evidence="2">The sequence shown here is derived from an EMBL/GenBank/DDBJ whole genome shotgun (WGS) entry which is preliminary data.</text>
</comment>
<evidence type="ECO:0000256" key="1">
    <source>
        <dbReference type="SAM" id="SignalP"/>
    </source>
</evidence>
<proteinExistence type="predicted"/>
<dbReference type="AlphaFoldDB" id="A0A9P0LBL8"/>
<keyword evidence="3" id="KW-1185">Reference proteome</keyword>
<protein>
    <recommendedName>
        <fullName evidence="4">Secreted protein</fullName>
    </recommendedName>
</protein>
<organism evidence="2 3">
    <name type="scientific">Acanthoscelides obtectus</name>
    <name type="common">Bean weevil</name>
    <name type="synonym">Bruchus obtectus</name>
    <dbReference type="NCBI Taxonomy" id="200917"/>
    <lineage>
        <taxon>Eukaryota</taxon>
        <taxon>Metazoa</taxon>
        <taxon>Ecdysozoa</taxon>
        <taxon>Arthropoda</taxon>
        <taxon>Hexapoda</taxon>
        <taxon>Insecta</taxon>
        <taxon>Pterygota</taxon>
        <taxon>Neoptera</taxon>
        <taxon>Endopterygota</taxon>
        <taxon>Coleoptera</taxon>
        <taxon>Polyphaga</taxon>
        <taxon>Cucujiformia</taxon>
        <taxon>Chrysomeloidea</taxon>
        <taxon>Chrysomelidae</taxon>
        <taxon>Bruchinae</taxon>
        <taxon>Bruchini</taxon>
        <taxon>Acanthoscelides</taxon>
    </lineage>
</organism>